<feature type="region of interest" description="Disordered" evidence="1">
    <location>
        <begin position="1"/>
        <end position="26"/>
    </location>
</feature>
<protein>
    <submittedName>
        <fullName evidence="2">388_t:CDS:1</fullName>
    </submittedName>
</protein>
<name>A0A9N9CQA1_9GLOM</name>
<organism evidence="2 3">
    <name type="scientific">Racocetra fulgida</name>
    <dbReference type="NCBI Taxonomy" id="60492"/>
    <lineage>
        <taxon>Eukaryota</taxon>
        <taxon>Fungi</taxon>
        <taxon>Fungi incertae sedis</taxon>
        <taxon>Mucoromycota</taxon>
        <taxon>Glomeromycotina</taxon>
        <taxon>Glomeromycetes</taxon>
        <taxon>Diversisporales</taxon>
        <taxon>Gigasporaceae</taxon>
        <taxon>Racocetra</taxon>
    </lineage>
</organism>
<accession>A0A9N9CQA1</accession>
<feature type="compositionally biased region" description="Polar residues" evidence="1">
    <location>
        <begin position="1"/>
        <end position="10"/>
    </location>
</feature>
<reference evidence="2" key="1">
    <citation type="submission" date="2021-06" db="EMBL/GenBank/DDBJ databases">
        <authorList>
            <person name="Kallberg Y."/>
            <person name="Tangrot J."/>
            <person name="Rosling A."/>
        </authorList>
    </citation>
    <scope>NUCLEOTIDE SEQUENCE</scope>
    <source>
        <strain evidence="2">IN212</strain>
    </source>
</reference>
<dbReference type="Proteomes" id="UP000789396">
    <property type="component" value="Unassembled WGS sequence"/>
</dbReference>
<evidence type="ECO:0000313" key="3">
    <source>
        <dbReference type="Proteomes" id="UP000789396"/>
    </source>
</evidence>
<dbReference type="AlphaFoldDB" id="A0A9N9CQA1"/>
<comment type="caution">
    <text evidence="2">The sequence shown here is derived from an EMBL/GenBank/DDBJ whole genome shotgun (WGS) entry which is preliminary data.</text>
</comment>
<gene>
    <name evidence="2" type="ORF">RFULGI_LOCUS6836</name>
</gene>
<evidence type="ECO:0000313" key="2">
    <source>
        <dbReference type="EMBL" id="CAG8607215.1"/>
    </source>
</evidence>
<sequence length="231" mass="26548">MSAIQENNIYRQAPAHQHTEPYNTKRAKTTHAAVAPLNTITDPWKEFGELGFSSTNMDPTLLLSKNKTNLISGSSRTSNPIPTFPCLSEHTNSSMELDHDKQNLPELILNTVVPQNKHPSLTYTTNINSFRLNRTNDNDAIEAENSNNNKQENLSSNQRSYKLLEKKTTKIENLTDIKLEKITEKKIIRNKQAILRDLNNKKKTIWKAKNLEKQLERKEKIDFTLEDDMMT</sequence>
<dbReference type="EMBL" id="CAJVPZ010009270">
    <property type="protein sequence ID" value="CAG8607215.1"/>
    <property type="molecule type" value="Genomic_DNA"/>
</dbReference>
<proteinExistence type="predicted"/>
<evidence type="ECO:0000256" key="1">
    <source>
        <dbReference type="SAM" id="MobiDB-lite"/>
    </source>
</evidence>
<keyword evidence="3" id="KW-1185">Reference proteome</keyword>